<keyword evidence="7" id="KW-0407">Ion channel</keyword>
<dbReference type="EMBL" id="RAPN01000005">
    <property type="protein sequence ID" value="RKD86009.1"/>
    <property type="molecule type" value="Genomic_DNA"/>
</dbReference>
<gene>
    <name evidence="10" type="ORF">BC643_4325</name>
</gene>
<dbReference type="InterPro" id="IPR013099">
    <property type="entry name" value="K_chnl_dom"/>
</dbReference>
<evidence type="ECO:0000313" key="11">
    <source>
        <dbReference type="Proteomes" id="UP000283387"/>
    </source>
</evidence>
<dbReference type="InterPro" id="IPR003280">
    <property type="entry name" value="2pore_dom_K_chnl"/>
</dbReference>
<comment type="subcellular location">
    <subcellularLocation>
        <location evidence="1">Membrane</location>
        <topology evidence="1">Multi-pass membrane protein</topology>
    </subcellularLocation>
</comment>
<feature type="transmembrane region" description="Helical" evidence="8">
    <location>
        <begin position="18"/>
        <end position="36"/>
    </location>
</feature>
<accession>A0A419VV31</accession>
<keyword evidence="2" id="KW-0813">Transport</keyword>
<feature type="transmembrane region" description="Helical" evidence="8">
    <location>
        <begin position="69"/>
        <end position="90"/>
    </location>
</feature>
<evidence type="ECO:0000256" key="2">
    <source>
        <dbReference type="ARBA" id="ARBA00022448"/>
    </source>
</evidence>
<dbReference type="Pfam" id="PF07885">
    <property type="entry name" value="Ion_trans_2"/>
    <property type="match status" value="1"/>
</dbReference>
<evidence type="ECO:0000259" key="9">
    <source>
        <dbReference type="Pfam" id="PF07885"/>
    </source>
</evidence>
<protein>
    <submittedName>
        <fullName evidence="10">Ion channel</fullName>
    </submittedName>
</protein>
<dbReference type="OrthoDB" id="9799090at2"/>
<dbReference type="RefSeq" id="WP_120275325.1">
    <property type="nucleotide sequence ID" value="NZ_RAPN01000005.1"/>
</dbReference>
<dbReference type="Proteomes" id="UP000283387">
    <property type="component" value="Unassembled WGS sequence"/>
</dbReference>
<evidence type="ECO:0000256" key="4">
    <source>
        <dbReference type="ARBA" id="ARBA00022989"/>
    </source>
</evidence>
<comment type="caution">
    <text evidence="10">The sequence shown here is derived from an EMBL/GenBank/DDBJ whole genome shotgun (WGS) entry which is preliminary data.</text>
</comment>
<evidence type="ECO:0000256" key="8">
    <source>
        <dbReference type="SAM" id="Phobius"/>
    </source>
</evidence>
<reference evidence="10 11" key="1">
    <citation type="submission" date="2018-09" db="EMBL/GenBank/DDBJ databases">
        <title>Genomic Encyclopedia of Archaeal and Bacterial Type Strains, Phase II (KMG-II): from individual species to whole genera.</title>
        <authorList>
            <person name="Goeker M."/>
        </authorList>
    </citation>
    <scope>NUCLEOTIDE SEQUENCE [LARGE SCALE GENOMIC DNA]</scope>
    <source>
        <strain evidence="10 11">DSM 27148</strain>
    </source>
</reference>
<dbReference type="GO" id="GO:0022841">
    <property type="term" value="F:potassium ion leak channel activity"/>
    <property type="evidence" value="ECO:0007669"/>
    <property type="project" value="TreeGrafter"/>
</dbReference>
<evidence type="ECO:0000256" key="7">
    <source>
        <dbReference type="ARBA" id="ARBA00023303"/>
    </source>
</evidence>
<name>A0A419VV31_9BACT</name>
<keyword evidence="3 8" id="KW-0812">Transmembrane</keyword>
<keyword evidence="6 8" id="KW-0472">Membrane</keyword>
<dbReference type="GO" id="GO:0005886">
    <property type="term" value="C:plasma membrane"/>
    <property type="evidence" value="ECO:0007669"/>
    <property type="project" value="TreeGrafter"/>
</dbReference>
<proteinExistence type="predicted"/>
<dbReference type="PANTHER" id="PTHR11003">
    <property type="entry name" value="POTASSIUM CHANNEL, SUBFAMILY K"/>
    <property type="match status" value="1"/>
</dbReference>
<sequence length="110" mass="12706">MLFNNIIAFLKVKSYRTLTISTLSVLGTGTVFYHFVEGWHWFDSFYFSVITLSTVGYGDFSPHTVLGKAFTIVYILTGIGILFGLVNAFYEHRVKQHRDKQEKKEHAKKH</sequence>
<evidence type="ECO:0000256" key="5">
    <source>
        <dbReference type="ARBA" id="ARBA00023065"/>
    </source>
</evidence>
<dbReference type="GO" id="GO:0030322">
    <property type="term" value="P:stabilization of membrane potential"/>
    <property type="evidence" value="ECO:0007669"/>
    <property type="project" value="TreeGrafter"/>
</dbReference>
<feature type="domain" description="Potassium channel" evidence="9">
    <location>
        <begin position="22"/>
        <end position="89"/>
    </location>
</feature>
<evidence type="ECO:0000256" key="6">
    <source>
        <dbReference type="ARBA" id="ARBA00023136"/>
    </source>
</evidence>
<keyword evidence="5" id="KW-0406">Ion transport</keyword>
<evidence type="ECO:0000256" key="1">
    <source>
        <dbReference type="ARBA" id="ARBA00004141"/>
    </source>
</evidence>
<evidence type="ECO:0000256" key="3">
    <source>
        <dbReference type="ARBA" id="ARBA00022692"/>
    </source>
</evidence>
<dbReference type="Gene3D" id="1.10.287.70">
    <property type="match status" value="1"/>
</dbReference>
<dbReference type="GO" id="GO:0015271">
    <property type="term" value="F:outward rectifier potassium channel activity"/>
    <property type="evidence" value="ECO:0007669"/>
    <property type="project" value="TreeGrafter"/>
</dbReference>
<keyword evidence="4 8" id="KW-1133">Transmembrane helix</keyword>
<keyword evidence="11" id="KW-1185">Reference proteome</keyword>
<dbReference type="PANTHER" id="PTHR11003:SF291">
    <property type="entry name" value="IP11374P"/>
    <property type="match status" value="1"/>
</dbReference>
<evidence type="ECO:0000313" key="10">
    <source>
        <dbReference type="EMBL" id="RKD86009.1"/>
    </source>
</evidence>
<organism evidence="10 11">
    <name type="scientific">Mangrovibacterium diazotrophicum</name>
    <dbReference type="NCBI Taxonomy" id="1261403"/>
    <lineage>
        <taxon>Bacteria</taxon>
        <taxon>Pseudomonadati</taxon>
        <taxon>Bacteroidota</taxon>
        <taxon>Bacteroidia</taxon>
        <taxon>Marinilabiliales</taxon>
        <taxon>Prolixibacteraceae</taxon>
        <taxon>Mangrovibacterium</taxon>
    </lineage>
</organism>
<dbReference type="AlphaFoldDB" id="A0A419VV31"/>
<dbReference type="SUPFAM" id="SSF81324">
    <property type="entry name" value="Voltage-gated potassium channels"/>
    <property type="match status" value="1"/>
</dbReference>